<feature type="binding site" evidence="4">
    <location>
        <begin position="156"/>
        <end position="158"/>
    </location>
    <ligand>
        <name>D-glyceraldehyde 3-phosphate</name>
        <dbReference type="ChEBI" id="CHEBI:59776"/>
    </ligand>
</feature>
<dbReference type="SUPFAM" id="SSF51735">
    <property type="entry name" value="NAD(P)-binding Rossmann-fold domains"/>
    <property type="match status" value="1"/>
</dbReference>
<dbReference type="RefSeq" id="WP_009885879.1">
    <property type="nucleotide sequence ID" value="NC_018497.1"/>
</dbReference>
<dbReference type="SMR" id="A0ABC7ZIU3"/>
<sequence length="337" mass="37098">MAAKNRTIKVAINGFGRIGRLVFRSLLSKANVEVVAINDLTQPEVLAHLLKYDSAHGELKRKITVKQNILQIDRKKVYVFSEKDPQNLPWDEHDIDVVIESTGRFVSEEGASLHLKAGAKRVIISAPAKEKTIRTVVYNVNHKTISSDDKIISAASCTTNCLAPLVHVLEKNFGIVYGTMLTVHAYTADQRLQDAPHNDLRRARAAAVNIVPTTTGAAKAIGLVVPEANGKLNGMSLRVPVLTGSIVELSVVLEKSPSVEQVNQAMKRFASASFKYCEDPIVSSDVVSSEYGSIFDSKLTNIVEVDGMKLYKVYAWYDNESSYVHQLVRVVSYCAKL</sequence>
<keyword evidence="5" id="KW-0520">NAD</keyword>
<feature type="binding site" evidence="4">
    <location>
        <position position="187"/>
    </location>
    <ligand>
        <name>D-glyceraldehyde 3-phosphate</name>
        <dbReference type="ChEBI" id="CHEBI:59776"/>
    </ligand>
</feature>
<feature type="binding site" evidence="4">
    <location>
        <begin position="215"/>
        <end position="216"/>
    </location>
    <ligand>
        <name>D-glyceraldehyde 3-phosphate</name>
        <dbReference type="ChEBI" id="CHEBI:59776"/>
    </ligand>
</feature>
<dbReference type="InterPro" id="IPR006424">
    <property type="entry name" value="Glyceraldehyde-3-P_DH_1"/>
</dbReference>
<keyword evidence="5" id="KW-0547">Nucleotide-binding</keyword>
<proteinExistence type="inferred from homology"/>
<dbReference type="Pfam" id="PF02800">
    <property type="entry name" value="Gp_dh_C"/>
    <property type="match status" value="1"/>
</dbReference>
<feature type="site" description="Activates thiol group during catalysis" evidence="6">
    <location>
        <position position="184"/>
    </location>
</feature>
<evidence type="ECO:0000256" key="5">
    <source>
        <dbReference type="PIRSR" id="PIRSR000149-3"/>
    </source>
</evidence>
<evidence type="ECO:0000256" key="7">
    <source>
        <dbReference type="RuleBase" id="RU000397"/>
    </source>
</evidence>
<dbReference type="NCBIfam" id="TIGR01534">
    <property type="entry name" value="GAPDH-I"/>
    <property type="match status" value="1"/>
</dbReference>
<feature type="binding site" evidence="4">
    <location>
        <position position="238"/>
    </location>
    <ligand>
        <name>D-glyceraldehyde 3-phosphate</name>
        <dbReference type="ChEBI" id="CHEBI:59776"/>
    </ligand>
</feature>
<dbReference type="SMART" id="SM00846">
    <property type="entry name" value="Gp_dh_N"/>
    <property type="match status" value="1"/>
</dbReference>
<evidence type="ECO:0000256" key="1">
    <source>
        <dbReference type="ARBA" id="ARBA00007406"/>
    </source>
</evidence>
<feature type="domain" description="Glyceraldehyde 3-phosphate dehydrogenase NAD(P) binding" evidence="9">
    <location>
        <begin position="8"/>
        <end position="157"/>
    </location>
</feature>
<dbReference type="AlphaFoldDB" id="A0ABC7ZIU3"/>
<dbReference type="Pfam" id="PF00044">
    <property type="entry name" value="Gp_dh_N"/>
    <property type="match status" value="1"/>
</dbReference>
<dbReference type="FunFam" id="3.40.50.720:FF:000001">
    <property type="entry name" value="Glyceraldehyde-3-phosphate dehydrogenase"/>
    <property type="match status" value="1"/>
</dbReference>
<feature type="binding site" evidence="5">
    <location>
        <begin position="17"/>
        <end position="18"/>
    </location>
    <ligand>
        <name>NAD(+)</name>
        <dbReference type="ChEBI" id="CHEBI:57540"/>
    </ligand>
</feature>
<evidence type="ECO:0000256" key="4">
    <source>
        <dbReference type="PIRSR" id="PIRSR000149-2"/>
    </source>
</evidence>
<accession>A0ABC7ZIU3</accession>
<evidence type="ECO:0000313" key="11">
    <source>
        <dbReference type="Proteomes" id="UP000005254"/>
    </source>
</evidence>
<dbReference type="InterPro" id="IPR020831">
    <property type="entry name" value="GlycerAld/Erythrose_P_DH"/>
</dbReference>
<feature type="binding site" evidence="5">
    <location>
        <position position="319"/>
    </location>
    <ligand>
        <name>NAD(+)</name>
        <dbReference type="ChEBI" id="CHEBI:57540"/>
    </ligand>
</feature>
<feature type="binding site" evidence="5">
    <location>
        <position position="39"/>
    </location>
    <ligand>
        <name>NAD(+)</name>
        <dbReference type="ChEBI" id="CHEBI:57540"/>
    </ligand>
</feature>
<reference evidence="10 11" key="1">
    <citation type="journal article" date="2012" name="J. Bacteriol.">
        <title>Draft Genome Sequences of Four Axenic Mycoplasma genitalium Strains Isolated from Denmark, Japan, and Australia.</title>
        <authorList>
            <person name="McGowin C.L."/>
            <person name="Ma L."/>
            <person name="Jensen J.S."/>
            <person name="Mancuso M.M."/>
            <person name="Hamasuna R."/>
            <person name="Adegboye D."/>
            <person name="Martin D.H."/>
        </authorList>
    </citation>
    <scope>NUCLEOTIDE SEQUENCE [LARGE SCALE GENOMIC DNA]</scope>
    <source>
        <strain evidence="10 11">M6320</strain>
    </source>
</reference>
<dbReference type="CDD" id="cd05214">
    <property type="entry name" value="GAPDH_I_N"/>
    <property type="match status" value="1"/>
</dbReference>
<evidence type="ECO:0000256" key="6">
    <source>
        <dbReference type="PIRSR" id="PIRSR000149-4"/>
    </source>
</evidence>
<dbReference type="Gene3D" id="3.40.50.720">
    <property type="entry name" value="NAD(P)-binding Rossmann-like Domain"/>
    <property type="match status" value="1"/>
</dbReference>
<feature type="binding site" evidence="5">
    <location>
        <position position="125"/>
    </location>
    <ligand>
        <name>NAD(+)</name>
        <dbReference type="ChEBI" id="CHEBI:57540"/>
    </ligand>
</feature>
<protein>
    <recommendedName>
        <fullName evidence="8">Glyceraldehyde-3-phosphate dehydrogenase</fullName>
        <ecNumber evidence="8">1.2.1.-</ecNumber>
    </recommendedName>
</protein>
<dbReference type="InterPro" id="IPR020828">
    <property type="entry name" value="GlycerAld_3-P_DH_NAD(P)-bd"/>
</dbReference>
<organism evidence="10 11">
    <name type="scientific">Mycoplasmoides genitalium M6320</name>
    <dbReference type="NCBI Taxonomy" id="662945"/>
    <lineage>
        <taxon>Bacteria</taxon>
        <taxon>Bacillati</taxon>
        <taxon>Mycoplasmatota</taxon>
        <taxon>Mycoplasmoidales</taxon>
        <taxon>Mycoplasmoidaceae</taxon>
        <taxon>Mycoplasmoides</taxon>
    </lineage>
</organism>
<dbReference type="PIRSF" id="PIRSF000149">
    <property type="entry name" value="GAP_DH"/>
    <property type="match status" value="1"/>
</dbReference>
<keyword evidence="2 8" id="KW-0560">Oxidoreductase</keyword>
<dbReference type="InterPro" id="IPR020830">
    <property type="entry name" value="GlycerAld_3-P_DH_AS"/>
</dbReference>
<dbReference type="PROSITE" id="PS00071">
    <property type="entry name" value="GAPDH"/>
    <property type="match status" value="1"/>
</dbReference>
<dbReference type="PRINTS" id="PR00078">
    <property type="entry name" value="G3PDHDRGNASE"/>
</dbReference>
<dbReference type="EMBL" id="CP003772">
    <property type="protein sequence ID" value="AFQ04127.1"/>
    <property type="molecule type" value="Genomic_DNA"/>
</dbReference>
<dbReference type="FunFam" id="3.30.360.10:FF:000002">
    <property type="entry name" value="Glyceraldehyde-3-phosphate dehydrogenase"/>
    <property type="match status" value="1"/>
</dbReference>
<dbReference type="InterPro" id="IPR036291">
    <property type="entry name" value="NAD(P)-bd_dom_sf"/>
</dbReference>
<dbReference type="GeneID" id="99647180"/>
<dbReference type="SUPFAM" id="SSF55347">
    <property type="entry name" value="Glyceraldehyde-3-phosphate dehydrogenase-like, C-terminal domain"/>
    <property type="match status" value="1"/>
</dbReference>
<evidence type="ECO:0000259" key="9">
    <source>
        <dbReference type="SMART" id="SM00846"/>
    </source>
</evidence>
<feature type="active site" description="Nucleophile" evidence="3">
    <location>
        <position position="157"/>
    </location>
</feature>
<dbReference type="InterPro" id="IPR020829">
    <property type="entry name" value="GlycerAld_3-P_DH_cat"/>
</dbReference>
<evidence type="ECO:0000256" key="2">
    <source>
        <dbReference type="ARBA" id="ARBA00023002"/>
    </source>
</evidence>
<evidence type="ECO:0000256" key="8">
    <source>
        <dbReference type="RuleBase" id="RU361160"/>
    </source>
</evidence>
<name>A0ABC7ZIU3_MYCGT</name>
<dbReference type="GO" id="GO:0016491">
    <property type="term" value="F:oxidoreductase activity"/>
    <property type="evidence" value="ECO:0007669"/>
    <property type="project" value="UniProtKB-KW"/>
</dbReference>
<dbReference type="KEGG" id="mgx:CM1_01825"/>
<evidence type="ECO:0000313" key="10">
    <source>
        <dbReference type="EMBL" id="AFQ04127.1"/>
    </source>
</evidence>
<gene>
    <name evidence="10" type="ORF">CM1_01825</name>
</gene>
<dbReference type="PANTHER" id="PTHR43148">
    <property type="entry name" value="GLYCERALDEHYDE-3-PHOSPHATE DEHYDROGENASE 2"/>
    <property type="match status" value="1"/>
</dbReference>
<comment type="similarity">
    <text evidence="1 7">Belongs to the glyceraldehyde-3-phosphate dehydrogenase family.</text>
</comment>
<dbReference type="CDD" id="cd18126">
    <property type="entry name" value="GAPDH_I_C"/>
    <property type="match status" value="1"/>
</dbReference>
<dbReference type="EC" id="1.2.1.-" evidence="8"/>
<dbReference type="Gene3D" id="3.30.360.10">
    <property type="entry name" value="Dihydrodipicolinate Reductase, domain 2"/>
    <property type="match status" value="1"/>
</dbReference>
<dbReference type="Proteomes" id="UP000005254">
    <property type="component" value="Chromosome"/>
</dbReference>
<evidence type="ECO:0000256" key="3">
    <source>
        <dbReference type="PIRSR" id="PIRSR000149-1"/>
    </source>
</evidence>